<dbReference type="Gene3D" id="3.30.300.210">
    <property type="entry name" value="Nutrient germinant receptor protein C, domain 3"/>
    <property type="match status" value="1"/>
</dbReference>
<evidence type="ECO:0000259" key="9">
    <source>
        <dbReference type="Pfam" id="PF25198"/>
    </source>
</evidence>
<organism evidence="10 11">
    <name type="scientific">Siminovitchia thermophila</name>
    <dbReference type="NCBI Taxonomy" id="1245522"/>
    <lineage>
        <taxon>Bacteria</taxon>
        <taxon>Bacillati</taxon>
        <taxon>Bacillota</taxon>
        <taxon>Bacilli</taxon>
        <taxon>Bacillales</taxon>
        <taxon>Bacillaceae</taxon>
        <taxon>Siminovitchia</taxon>
    </lineage>
</organism>
<keyword evidence="4" id="KW-0732">Signal</keyword>
<evidence type="ECO:0000256" key="1">
    <source>
        <dbReference type="ARBA" id="ARBA00004635"/>
    </source>
</evidence>
<dbReference type="Proteomes" id="UP000823485">
    <property type="component" value="Unassembled WGS sequence"/>
</dbReference>
<evidence type="ECO:0000313" key="11">
    <source>
        <dbReference type="Proteomes" id="UP000823485"/>
    </source>
</evidence>
<comment type="caution">
    <text evidence="10">The sequence shown here is derived from an EMBL/GenBank/DDBJ whole genome shotgun (WGS) entry which is preliminary data.</text>
</comment>
<keyword evidence="11" id="KW-1185">Reference proteome</keyword>
<comment type="similarity">
    <text evidence="2">Belongs to the GerABKC lipoprotein family.</text>
</comment>
<evidence type="ECO:0000256" key="2">
    <source>
        <dbReference type="ARBA" id="ARBA00007886"/>
    </source>
</evidence>
<evidence type="ECO:0000256" key="6">
    <source>
        <dbReference type="ARBA" id="ARBA00023139"/>
    </source>
</evidence>
<feature type="domain" description="Spore germination protein N-terminal" evidence="9">
    <location>
        <begin position="25"/>
        <end position="201"/>
    </location>
</feature>
<dbReference type="PANTHER" id="PTHR35789:SF1">
    <property type="entry name" value="SPORE GERMINATION PROTEIN B3"/>
    <property type="match status" value="1"/>
</dbReference>
<comment type="subcellular location">
    <subcellularLocation>
        <location evidence="1">Membrane</location>
        <topology evidence="1">Lipid-anchor</topology>
    </subcellularLocation>
</comment>
<dbReference type="InterPro" id="IPR038501">
    <property type="entry name" value="Spore_GerAC_C_sf"/>
</dbReference>
<name>A0ABS2R9J3_9BACI</name>
<dbReference type="Pfam" id="PF25198">
    <property type="entry name" value="Spore_GerAC_N"/>
    <property type="match status" value="1"/>
</dbReference>
<dbReference type="PANTHER" id="PTHR35789">
    <property type="entry name" value="SPORE GERMINATION PROTEIN B3"/>
    <property type="match status" value="1"/>
</dbReference>
<sequence>METKYKLYFFSAMMIFVLVLAGCGDSNSPEQLAYAHGLGLDYEDGEVKVHLQLLNLGALAKTEGGGGDVSSQSTSELATASGKILDEAIFNLYRSAQHEIFWGNLSHIVLTERFLSEYGLGPVIDMWSRFPEARYQIKFYSTNDKVEEILLTDPVMDVSKSLSLLATPESASKQNTLVSFVNLRKILIELKEPNYLARIPSIFVVGETWKTPEKKRPFVALNGLTLYDRKKRFLGTVEGKHIEGYRWTIEKFDRAPVILDTDGEAIGSIVVQKKKVKITPKLKSDHVKFHMKIKAEGHIAEIDKKVAIQTIERRAAKKIKQQVLQTYREALKVHPDADVYRLSETLYRNDVKAWKKLSKKGKLDLQQDSLQVDVEVTIMDSWRDHMSRFLE</sequence>
<reference evidence="10 11" key="1">
    <citation type="submission" date="2021-01" db="EMBL/GenBank/DDBJ databases">
        <title>Genomic Encyclopedia of Type Strains, Phase IV (KMG-IV): sequencing the most valuable type-strain genomes for metagenomic binning, comparative biology and taxonomic classification.</title>
        <authorList>
            <person name="Goeker M."/>
        </authorList>
    </citation>
    <scope>NUCLEOTIDE SEQUENCE [LARGE SCALE GENOMIC DNA]</scope>
    <source>
        <strain evidence="10 11">DSM 105453</strain>
    </source>
</reference>
<dbReference type="InterPro" id="IPR046953">
    <property type="entry name" value="Spore_GerAC-like_C"/>
</dbReference>
<keyword evidence="6" id="KW-0564">Palmitate</keyword>
<gene>
    <name evidence="10" type="ORF">JOC94_003332</name>
</gene>
<protein>
    <submittedName>
        <fullName evidence="10">Ger(X)C family germination protein</fullName>
    </submittedName>
</protein>
<dbReference type="Pfam" id="PF05504">
    <property type="entry name" value="Spore_GerAC"/>
    <property type="match status" value="1"/>
</dbReference>
<dbReference type="NCBIfam" id="TIGR02887">
    <property type="entry name" value="spore_ger_x_C"/>
    <property type="match status" value="1"/>
</dbReference>
<keyword evidence="7" id="KW-0449">Lipoprotein</keyword>
<dbReference type="InterPro" id="IPR008844">
    <property type="entry name" value="Spore_GerAC-like"/>
</dbReference>
<accession>A0ABS2R9J3</accession>
<evidence type="ECO:0000313" key="10">
    <source>
        <dbReference type="EMBL" id="MBM7716312.1"/>
    </source>
</evidence>
<evidence type="ECO:0000256" key="7">
    <source>
        <dbReference type="ARBA" id="ARBA00023288"/>
    </source>
</evidence>
<evidence type="ECO:0000256" key="5">
    <source>
        <dbReference type="ARBA" id="ARBA00023136"/>
    </source>
</evidence>
<keyword evidence="5" id="KW-0472">Membrane</keyword>
<dbReference type="EMBL" id="JAFBFH010000025">
    <property type="protein sequence ID" value="MBM7716312.1"/>
    <property type="molecule type" value="Genomic_DNA"/>
</dbReference>
<keyword evidence="3" id="KW-0309">Germination</keyword>
<dbReference type="InterPro" id="IPR057336">
    <property type="entry name" value="GerAC_N"/>
</dbReference>
<evidence type="ECO:0000256" key="4">
    <source>
        <dbReference type="ARBA" id="ARBA00022729"/>
    </source>
</evidence>
<evidence type="ECO:0000256" key="3">
    <source>
        <dbReference type="ARBA" id="ARBA00022544"/>
    </source>
</evidence>
<dbReference type="PROSITE" id="PS51257">
    <property type="entry name" value="PROKAR_LIPOPROTEIN"/>
    <property type="match status" value="1"/>
</dbReference>
<feature type="domain" description="Spore germination GerAC-like C-terminal" evidence="8">
    <location>
        <begin position="222"/>
        <end position="378"/>
    </location>
</feature>
<dbReference type="RefSeq" id="WP_171973851.1">
    <property type="nucleotide sequence ID" value="NZ_JAFBFH010000025.1"/>
</dbReference>
<evidence type="ECO:0000259" key="8">
    <source>
        <dbReference type="Pfam" id="PF05504"/>
    </source>
</evidence>
<proteinExistence type="inferred from homology"/>